<comment type="caution">
    <text evidence="2">The sequence shown here is derived from an EMBL/GenBank/DDBJ whole genome shotgun (WGS) entry which is preliminary data.</text>
</comment>
<dbReference type="Pfam" id="PF13560">
    <property type="entry name" value="HTH_31"/>
    <property type="match status" value="1"/>
</dbReference>
<dbReference type="CDD" id="cd00093">
    <property type="entry name" value="HTH_XRE"/>
    <property type="match status" value="1"/>
</dbReference>
<dbReference type="InterPro" id="IPR010982">
    <property type="entry name" value="Lambda_DNA-bd_dom_sf"/>
</dbReference>
<sequence length="283" mass="31100">MGSASSIELGLFLRARRVQVNPQDAGITVGPGMRRTPGLRREELAARAGVSVDYYTRLERGREHRPSPAVVDALAAALDLDDAEHDHLIGLAARAASLTPPRRSALDQKPSSGTEMLLERLRPYPARLLSRTMDLLACNPGGIRTLPGIEDWPAERHNIARYLFLHPAGRDLFPDHDAVVSGCVARLRALAGTEPDAPDLTALVEELLASSKDFARLWERYDVRPYTRTTKTMNHPAVGTFTLSFQVMQIDGTPGHCLVTYYAEPGTPDHDAIVRLDRAGLDR</sequence>
<dbReference type="PANTHER" id="PTHR35010">
    <property type="entry name" value="BLL4672 PROTEIN-RELATED"/>
    <property type="match status" value="1"/>
</dbReference>
<gene>
    <name evidence="2" type="ORF">B0I29_11985</name>
</gene>
<dbReference type="Pfam" id="PF17765">
    <property type="entry name" value="MLTR_LBD"/>
    <property type="match status" value="1"/>
</dbReference>
<feature type="domain" description="HTH cro/C1-type" evidence="1">
    <location>
        <begin position="38"/>
        <end position="85"/>
    </location>
</feature>
<dbReference type="RefSeq" id="WP_111653203.1">
    <property type="nucleotide sequence ID" value="NZ_JACHWI010000006.1"/>
</dbReference>
<dbReference type="SMART" id="SM00530">
    <property type="entry name" value="HTH_XRE"/>
    <property type="match status" value="1"/>
</dbReference>
<name>A0A327Z1X4_9ACTN</name>
<dbReference type="OrthoDB" id="3608749at2"/>
<protein>
    <submittedName>
        <fullName evidence="2">Helix-turn-helix protein</fullName>
    </submittedName>
</protein>
<dbReference type="Gene3D" id="1.10.260.40">
    <property type="entry name" value="lambda repressor-like DNA-binding domains"/>
    <property type="match status" value="1"/>
</dbReference>
<accession>A0A327Z1X4</accession>
<dbReference type="GO" id="GO:0003677">
    <property type="term" value="F:DNA binding"/>
    <property type="evidence" value="ECO:0007669"/>
    <property type="project" value="InterPro"/>
</dbReference>
<dbReference type="InterPro" id="IPR041413">
    <property type="entry name" value="MLTR_LBD"/>
</dbReference>
<evidence type="ECO:0000313" key="3">
    <source>
        <dbReference type="Proteomes" id="UP000249341"/>
    </source>
</evidence>
<keyword evidence="3" id="KW-1185">Reference proteome</keyword>
<dbReference type="PANTHER" id="PTHR35010:SF2">
    <property type="entry name" value="BLL4672 PROTEIN"/>
    <property type="match status" value="1"/>
</dbReference>
<reference evidence="2 3" key="1">
    <citation type="submission" date="2018-06" db="EMBL/GenBank/DDBJ databases">
        <title>Genomic Encyclopedia of Type Strains, Phase III (KMG-III): the genomes of soil and plant-associated and newly described type strains.</title>
        <authorList>
            <person name="Whitman W."/>
        </authorList>
    </citation>
    <scope>NUCLEOTIDE SEQUENCE [LARGE SCALE GENOMIC DNA]</scope>
    <source>
        <strain evidence="2 3">CGMCC 4.7090</strain>
    </source>
</reference>
<evidence type="ECO:0000313" key="2">
    <source>
        <dbReference type="EMBL" id="RAK28748.1"/>
    </source>
</evidence>
<evidence type="ECO:0000259" key="1">
    <source>
        <dbReference type="PROSITE" id="PS50943"/>
    </source>
</evidence>
<dbReference type="EMBL" id="QLMJ01000019">
    <property type="protein sequence ID" value="RAK28748.1"/>
    <property type="molecule type" value="Genomic_DNA"/>
</dbReference>
<proteinExistence type="predicted"/>
<dbReference type="AlphaFoldDB" id="A0A327Z1X4"/>
<organism evidence="2 3">
    <name type="scientific">Actinoplanes lutulentus</name>
    <dbReference type="NCBI Taxonomy" id="1287878"/>
    <lineage>
        <taxon>Bacteria</taxon>
        <taxon>Bacillati</taxon>
        <taxon>Actinomycetota</taxon>
        <taxon>Actinomycetes</taxon>
        <taxon>Micromonosporales</taxon>
        <taxon>Micromonosporaceae</taxon>
        <taxon>Actinoplanes</taxon>
    </lineage>
</organism>
<dbReference type="Proteomes" id="UP000249341">
    <property type="component" value="Unassembled WGS sequence"/>
</dbReference>
<dbReference type="SUPFAM" id="SSF47413">
    <property type="entry name" value="lambda repressor-like DNA-binding domains"/>
    <property type="match status" value="1"/>
</dbReference>
<dbReference type="Gene3D" id="3.30.450.180">
    <property type="match status" value="1"/>
</dbReference>
<dbReference type="PROSITE" id="PS50943">
    <property type="entry name" value="HTH_CROC1"/>
    <property type="match status" value="1"/>
</dbReference>
<dbReference type="InterPro" id="IPR001387">
    <property type="entry name" value="Cro/C1-type_HTH"/>
</dbReference>